<evidence type="ECO:0000256" key="1">
    <source>
        <dbReference type="SAM" id="MobiDB-lite"/>
    </source>
</evidence>
<reference evidence="4" key="1">
    <citation type="submission" date="2025-08" db="UniProtKB">
        <authorList>
            <consortium name="RefSeq"/>
        </authorList>
    </citation>
    <scope>IDENTIFICATION</scope>
</reference>
<organism evidence="3 4">
    <name type="scientific">Diaphorina citri</name>
    <name type="common">Asian citrus psyllid</name>
    <dbReference type="NCBI Taxonomy" id="121845"/>
    <lineage>
        <taxon>Eukaryota</taxon>
        <taxon>Metazoa</taxon>
        <taxon>Ecdysozoa</taxon>
        <taxon>Arthropoda</taxon>
        <taxon>Hexapoda</taxon>
        <taxon>Insecta</taxon>
        <taxon>Pterygota</taxon>
        <taxon>Neoptera</taxon>
        <taxon>Paraneoptera</taxon>
        <taxon>Hemiptera</taxon>
        <taxon>Sternorrhyncha</taxon>
        <taxon>Psylloidea</taxon>
        <taxon>Psyllidae</taxon>
        <taxon>Diaphorininae</taxon>
        <taxon>Diaphorina</taxon>
    </lineage>
</organism>
<feature type="region of interest" description="Disordered" evidence="1">
    <location>
        <begin position="57"/>
        <end position="78"/>
    </location>
</feature>
<evidence type="ECO:0000313" key="3">
    <source>
        <dbReference type="Proteomes" id="UP000079169"/>
    </source>
</evidence>
<dbReference type="CDD" id="cd14445">
    <property type="entry name" value="RILP-like"/>
    <property type="match status" value="1"/>
</dbReference>
<dbReference type="Pfam" id="PF09744">
    <property type="entry name" value="RH1"/>
    <property type="match status" value="1"/>
</dbReference>
<dbReference type="RefSeq" id="XP_026679171.1">
    <property type="nucleotide sequence ID" value="XM_026823370.1"/>
</dbReference>
<dbReference type="STRING" id="121845.A0A3Q0ISB4"/>
<gene>
    <name evidence="4" type="primary">LOC113467275</name>
</gene>
<name>A0A3Q0ISB4_DIACI</name>
<dbReference type="InterPro" id="IPR034743">
    <property type="entry name" value="RH1"/>
</dbReference>
<dbReference type="KEGG" id="dci:113467275"/>
<dbReference type="Proteomes" id="UP000079169">
    <property type="component" value="Unplaced"/>
</dbReference>
<dbReference type="PROSITE" id="PS51776">
    <property type="entry name" value="RH1"/>
    <property type="match status" value="1"/>
</dbReference>
<accession>A0A3Q0ISB4</accession>
<feature type="domain" description="RH1" evidence="2">
    <location>
        <begin position="10"/>
        <end position="78"/>
    </location>
</feature>
<dbReference type="Gene3D" id="1.20.58.1770">
    <property type="match status" value="1"/>
</dbReference>
<sequence>MPFSVQHQTEGNSMDDEYSSTLTVIDVFDIASEIGKEFEKIIDQYGPDAVTSIMPKVLSSRNRREKEDRTNPAISSLG</sequence>
<protein>
    <submittedName>
        <fullName evidence="4">RILP-like protein homolog</fullName>
    </submittedName>
</protein>
<dbReference type="PaxDb" id="121845-A0A3Q0ISB4"/>
<dbReference type="AlphaFoldDB" id="A0A3Q0ISB4"/>
<evidence type="ECO:0000259" key="2">
    <source>
        <dbReference type="PROSITE" id="PS51776"/>
    </source>
</evidence>
<evidence type="ECO:0000313" key="4">
    <source>
        <dbReference type="RefSeq" id="XP_026679171.1"/>
    </source>
</evidence>
<dbReference type="GeneID" id="113467275"/>
<proteinExistence type="predicted"/>
<keyword evidence="3" id="KW-1185">Reference proteome</keyword>